<dbReference type="STRING" id="1236220.SAMN04488112_12534"/>
<dbReference type="Proteomes" id="UP000199387">
    <property type="component" value="Unassembled WGS sequence"/>
</dbReference>
<keyword evidence="2" id="KW-1185">Reference proteome</keyword>
<evidence type="ECO:0000313" key="1">
    <source>
        <dbReference type="EMBL" id="SDC98418.1"/>
    </source>
</evidence>
<evidence type="ECO:0000313" key="2">
    <source>
        <dbReference type="Proteomes" id="UP000199387"/>
    </source>
</evidence>
<dbReference type="RefSeq" id="WP_281220696.1">
    <property type="nucleotide sequence ID" value="NZ_FMZA01000025.1"/>
</dbReference>
<protein>
    <submittedName>
        <fullName evidence="1">Uncharacterized protein</fullName>
    </submittedName>
</protein>
<organism evidence="1 2">
    <name type="scientific">Melghirimyces thermohalophilus</name>
    <dbReference type="NCBI Taxonomy" id="1236220"/>
    <lineage>
        <taxon>Bacteria</taxon>
        <taxon>Bacillati</taxon>
        <taxon>Bacillota</taxon>
        <taxon>Bacilli</taxon>
        <taxon>Bacillales</taxon>
        <taxon>Thermoactinomycetaceae</taxon>
        <taxon>Melghirimyces</taxon>
    </lineage>
</organism>
<dbReference type="AlphaFoldDB" id="A0A1G6R1H6"/>
<dbReference type="EMBL" id="FMZA01000025">
    <property type="protein sequence ID" value="SDC98418.1"/>
    <property type="molecule type" value="Genomic_DNA"/>
</dbReference>
<name>A0A1G6R1H6_9BACL</name>
<proteinExistence type="predicted"/>
<sequence>MHQEIVNELSDLIAEGQIENQCRMLGEGLSGRVYEYEQFAVKR</sequence>
<reference evidence="1 2" key="1">
    <citation type="submission" date="2016-10" db="EMBL/GenBank/DDBJ databases">
        <authorList>
            <person name="de Groot N.N."/>
        </authorList>
    </citation>
    <scope>NUCLEOTIDE SEQUENCE [LARGE SCALE GENOMIC DNA]</scope>
    <source>
        <strain evidence="1 2">DSM 45514</strain>
    </source>
</reference>
<gene>
    <name evidence="1" type="ORF">SAMN04488112_12534</name>
</gene>
<accession>A0A1G6R1H6</accession>